<evidence type="ECO:0000313" key="11">
    <source>
        <dbReference type="Proteomes" id="UP000027135"/>
    </source>
</evidence>
<keyword evidence="5 9" id="KW-1133">Transmembrane helix</keyword>
<keyword evidence="7 9" id="KW-0675">Receptor</keyword>
<keyword evidence="6 9" id="KW-0472">Membrane</keyword>
<organism evidence="10 11">
    <name type="scientific">Zootermopsis nevadensis</name>
    <name type="common">Dampwood termite</name>
    <dbReference type="NCBI Taxonomy" id="136037"/>
    <lineage>
        <taxon>Eukaryota</taxon>
        <taxon>Metazoa</taxon>
        <taxon>Ecdysozoa</taxon>
        <taxon>Arthropoda</taxon>
        <taxon>Hexapoda</taxon>
        <taxon>Insecta</taxon>
        <taxon>Pterygota</taxon>
        <taxon>Neoptera</taxon>
        <taxon>Polyneoptera</taxon>
        <taxon>Dictyoptera</taxon>
        <taxon>Blattodea</taxon>
        <taxon>Blattoidea</taxon>
        <taxon>Termitoidae</taxon>
        <taxon>Termopsidae</taxon>
        <taxon>Zootermopsis</taxon>
    </lineage>
</organism>
<evidence type="ECO:0000313" key="10">
    <source>
        <dbReference type="EMBL" id="KDR17467.1"/>
    </source>
</evidence>
<evidence type="ECO:0000256" key="3">
    <source>
        <dbReference type="ARBA" id="ARBA00022692"/>
    </source>
</evidence>
<gene>
    <name evidence="10" type="ORF">L798_07850</name>
</gene>
<name>A0A067R5D7_ZOONE</name>
<comment type="subcellular location">
    <subcellularLocation>
        <location evidence="9">Cell membrane</location>
        <topology evidence="9">Multi-pass membrane protein</topology>
    </subcellularLocation>
    <subcellularLocation>
        <location evidence="1">Membrane</location>
        <topology evidence="1">Multi-pass membrane protein</topology>
    </subcellularLocation>
</comment>
<dbReference type="AlphaFoldDB" id="A0A067R5D7"/>
<dbReference type="GO" id="GO:0007165">
    <property type="term" value="P:signal transduction"/>
    <property type="evidence" value="ECO:0007669"/>
    <property type="project" value="UniProtKB-KW"/>
</dbReference>
<dbReference type="OrthoDB" id="6614360at2759"/>
<evidence type="ECO:0000256" key="5">
    <source>
        <dbReference type="ARBA" id="ARBA00022989"/>
    </source>
</evidence>
<dbReference type="eggNOG" id="ENOG502S54D">
    <property type="taxonomic scope" value="Eukaryota"/>
</dbReference>
<feature type="transmembrane region" description="Helical" evidence="9">
    <location>
        <begin position="64"/>
        <end position="83"/>
    </location>
</feature>
<feature type="transmembrane region" description="Helical" evidence="9">
    <location>
        <begin position="345"/>
        <end position="366"/>
    </location>
</feature>
<dbReference type="InParanoid" id="A0A067R5D7"/>
<reference evidence="10 11" key="1">
    <citation type="journal article" date="2014" name="Nat. Commun.">
        <title>Molecular traces of alternative social organization in a termite genome.</title>
        <authorList>
            <person name="Terrapon N."/>
            <person name="Li C."/>
            <person name="Robertson H.M."/>
            <person name="Ji L."/>
            <person name="Meng X."/>
            <person name="Booth W."/>
            <person name="Chen Z."/>
            <person name="Childers C.P."/>
            <person name="Glastad K.M."/>
            <person name="Gokhale K."/>
            <person name="Gowin J."/>
            <person name="Gronenberg W."/>
            <person name="Hermansen R.A."/>
            <person name="Hu H."/>
            <person name="Hunt B.G."/>
            <person name="Huylmans A.K."/>
            <person name="Khalil S.M."/>
            <person name="Mitchell R.D."/>
            <person name="Munoz-Torres M.C."/>
            <person name="Mustard J.A."/>
            <person name="Pan H."/>
            <person name="Reese J.T."/>
            <person name="Scharf M.E."/>
            <person name="Sun F."/>
            <person name="Vogel H."/>
            <person name="Xiao J."/>
            <person name="Yang W."/>
            <person name="Yang Z."/>
            <person name="Yang Z."/>
            <person name="Zhou J."/>
            <person name="Zhu J."/>
            <person name="Brent C.S."/>
            <person name="Elsik C.G."/>
            <person name="Goodisman M.A."/>
            <person name="Liberles D.A."/>
            <person name="Roe R.M."/>
            <person name="Vargo E.L."/>
            <person name="Vilcinskas A."/>
            <person name="Wang J."/>
            <person name="Bornberg-Bauer E."/>
            <person name="Korb J."/>
            <person name="Zhang G."/>
            <person name="Liebig J."/>
        </authorList>
    </citation>
    <scope>NUCLEOTIDE SEQUENCE [LARGE SCALE GENOMIC DNA]</scope>
    <source>
        <tissue evidence="10">Whole organism</tissue>
    </source>
</reference>
<evidence type="ECO:0000256" key="1">
    <source>
        <dbReference type="ARBA" id="ARBA00004141"/>
    </source>
</evidence>
<feature type="transmembrane region" description="Helical" evidence="9">
    <location>
        <begin position="89"/>
        <end position="111"/>
    </location>
</feature>
<evidence type="ECO:0000256" key="7">
    <source>
        <dbReference type="ARBA" id="ARBA00023170"/>
    </source>
</evidence>
<keyword evidence="8 9" id="KW-0807">Transducer</keyword>
<keyword evidence="11" id="KW-1185">Reference proteome</keyword>
<accession>A0A067R5D7</accession>
<keyword evidence="4 9" id="KW-0552">Olfaction</keyword>
<evidence type="ECO:0000256" key="9">
    <source>
        <dbReference type="RuleBase" id="RU351113"/>
    </source>
</evidence>
<feature type="transmembrane region" description="Helical" evidence="9">
    <location>
        <begin position="378"/>
        <end position="398"/>
    </location>
</feature>
<sequence>MTELTKEEILDSRKTDVFNKEDETSKKNTKIMTFNFLLNAFFLLPPDGATPFVNLVYKVIRTSILVIDVITLSCQLIAIVAHWGNIPLIASTMSVMNGLTVSFITCIYFILSKTKFVGLVDLLRTEFVSKVKSKYIRFIQNAERQVKIDVLLSTPIVLTCCFMWTVLPLLNSNLISNVEDKNITTADHYLERMIFVMWAPFETIESPQYEIVFLLQFAIVSLAIMQLYAVDIMFLCLMSHAAAQFKVLQVMLDDMDQNISENDLQTAKIVDYEHVTTDDSFRNTAHGSISLRSRIQIDDNSENPGAQMTYPKDDQMFEDQCRDYLVKCIKYHQAIIEFVDYLNEVVSFPTFLKIVNLPILICMTGFQMTQTVGDQKHFFKFASLLAGSLYLIFSYCWFGQQVINESEEVATALYGTDWYNQKPGFKRLLPLSIMKASRPVKVKGGVFYDMSFVTLASIVNVSYSYFTMLIQLNDS</sequence>
<dbReference type="PANTHER" id="PTHR21137">
    <property type="entry name" value="ODORANT RECEPTOR"/>
    <property type="match status" value="1"/>
</dbReference>
<dbReference type="PANTHER" id="PTHR21137:SF40">
    <property type="entry name" value="ODORANT RECEPTOR 56A"/>
    <property type="match status" value="1"/>
</dbReference>
<protein>
    <recommendedName>
        <fullName evidence="9">Odorant receptor</fullName>
    </recommendedName>
</protein>
<dbReference type="GO" id="GO:0005549">
    <property type="term" value="F:odorant binding"/>
    <property type="evidence" value="ECO:0007669"/>
    <property type="project" value="InterPro"/>
</dbReference>
<dbReference type="FunCoup" id="A0A067R5D7">
    <property type="interactions" value="60"/>
</dbReference>
<feature type="transmembrane region" description="Helical" evidence="9">
    <location>
        <begin position="211"/>
        <end position="237"/>
    </location>
</feature>
<dbReference type="OMA" id="ECIRICL"/>
<keyword evidence="2 9" id="KW-0716">Sensory transduction</keyword>
<comment type="similarity">
    <text evidence="9">Belongs to the insect chemoreceptor superfamily. Heteromeric odorant receptor channel (TC 1.A.69) family.</text>
</comment>
<dbReference type="Pfam" id="PF02949">
    <property type="entry name" value="7tm_6"/>
    <property type="match status" value="1"/>
</dbReference>
<evidence type="ECO:0000256" key="4">
    <source>
        <dbReference type="ARBA" id="ARBA00022725"/>
    </source>
</evidence>
<dbReference type="GO" id="GO:0004984">
    <property type="term" value="F:olfactory receptor activity"/>
    <property type="evidence" value="ECO:0007669"/>
    <property type="project" value="InterPro"/>
</dbReference>
<evidence type="ECO:0000256" key="6">
    <source>
        <dbReference type="ARBA" id="ARBA00023136"/>
    </source>
</evidence>
<proteinExistence type="inferred from homology"/>
<dbReference type="Proteomes" id="UP000027135">
    <property type="component" value="Unassembled WGS sequence"/>
</dbReference>
<keyword evidence="3 9" id="KW-0812">Transmembrane</keyword>
<dbReference type="InterPro" id="IPR004117">
    <property type="entry name" value="7tm6_olfct_rcpt"/>
</dbReference>
<dbReference type="GO" id="GO:0005886">
    <property type="term" value="C:plasma membrane"/>
    <property type="evidence" value="ECO:0007669"/>
    <property type="project" value="UniProtKB-SubCell"/>
</dbReference>
<dbReference type="EMBL" id="KK852732">
    <property type="protein sequence ID" value="KDR17467.1"/>
    <property type="molecule type" value="Genomic_DNA"/>
</dbReference>
<evidence type="ECO:0000256" key="8">
    <source>
        <dbReference type="ARBA" id="ARBA00023224"/>
    </source>
</evidence>
<feature type="transmembrane region" description="Helical" evidence="9">
    <location>
        <begin position="446"/>
        <end position="466"/>
    </location>
</feature>
<feature type="transmembrane region" description="Helical" evidence="9">
    <location>
        <begin position="150"/>
        <end position="170"/>
    </location>
</feature>
<evidence type="ECO:0000256" key="2">
    <source>
        <dbReference type="ARBA" id="ARBA00022606"/>
    </source>
</evidence>